<reference evidence="1" key="1">
    <citation type="journal article" date="2023" name="Int. J. Syst. Evol. Microbiol.">
        <title>Sinisalibacter aestuarii sp. nov., isolated from estuarine sediment of the Arakawa River.</title>
        <authorList>
            <person name="Arafat S.T."/>
            <person name="Hirano S."/>
            <person name="Sato A."/>
            <person name="Takeuchi K."/>
            <person name="Yasuda T."/>
            <person name="Terahara T."/>
            <person name="Hamada M."/>
            <person name="Kobayashi T."/>
        </authorList>
    </citation>
    <scope>NUCLEOTIDE SEQUENCE</scope>
    <source>
        <strain evidence="1">B-399</strain>
    </source>
</reference>
<dbReference type="InterPro" id="IPR013078">
    <property type="entry name" value="His_Pase_superF_clade-1"/>
</dbReference>
<comment type="caution">
    <text evidence="1">The sequence shown here is derived from an EMBL/GenBank/DDBJ whole genome shotgun (WGS) entry which is preliminary data.</text>
</comment>
<keyword evidence="2" id="KW-1185">Reference proteome</keyword>
<dbReference type="RefSeq" id="WP_281843220.1">
    <property type="nucleotide sequence ID" value="NZ_BROH01000010.1"/>
</dbReference>
<dbReference type="Proteomes" id="UP001144205">
    <property type="component" value="Unassembled WGS sequence"/>
</dbReference>
<gene>
    <name evidence="1" type="ORF">STA1M1_30540</name>
</gene>
<proteinExistence type="predicted"/>
<dbReference type="InterPro" id="IPR029033">
    <property type="entry name" value="His_PPase_superfam"/>
</dbReference>
<dbReference type="PANTHER" id="PTHR47623:SF1">
    <property type="entry name" value="OS09G0287300 PROTEIN"/>
    <property type="match status" value="1"/>
</dbReference>
<dbReference type="Gene3D" id="3.40.50.1240">
    <property type="entry name" value="Phosphoglycerate mutase-like"/>
    <property type="match status" value="1"/>
</dbReference>
<accession>A0ABQ5LXQ5</accession>
<evidence type="ECO:0000313" key="1">
    <source>
        <dbReference type="EMBL" id="GKY89185.1"/>
    </source>
</evidence>
<dbReference type="EMBL" id="BROH01000010">
    <property type="protein sequence ID" value="GKY89185.1"/>
    <property type="molecule type" value="Genomic_DNA"/>
</dbReference>
<evidence type="ECO:0000313" key="2">
    <source>
        <dbReference type="Proteomes" id="UP001144205"/>
    </source>
</evidence>
<dbReference type="SMART" id="SM00855">
    <property type="entry name" value="PGAM"/>
    <property type="match status" value="1"/>
</dbReference>
<dbReference type="CDD" id="cd07067">
    <property type="entry name" value="HP_PGM_like"/>
    <property type="match status" value="1"/>
</dbReference>
<dbReference type="SUPFAM" id="SSF53254">
    <property type="entry name" value="Phosphoglycerate mutase-like"/>
    <property type="match status" value="1"/>
</dbReference>
<organism evidence="1 2">
    <name type="scientific">Sinisalibacter aestuarii</name>
    <dbReference type="NCBI Taxonomy" id="2949426"/>
    <lineage>
        <taxon>Bacteria</taxon>
        <taxon>Pseudomonadati</taxon>
        <taxon>Pseudomonadota</taxon>
        <taxon>Alphaproteobacteria</taxon>
        <taxon>Rhodobacterales</taxon>
        <taxon>Roseobacteraceae</taxon>
        <taxon>Sinisalibacter</taxon>
    </lineage>
</organism>
<name>A0ABQ5LXQ5_9RHOB</name>
<dbReference type="PANTHER" id="PTHR47623">
    <property type="entry name" value="OS09G0287300 PROTEIN"/>
    <property type="match status" value="1"/>
</dbReference>
<protein>
    <submittedName>
        <fullName evidence="1">Phosphoglycerate mutase</fullName>
    </submittedName>
</protein>
<sequence length="167" mass="18348">MTLRLILTRHAKSDWADPLMDDHDRPLNKRGRKSATAIGAWLAARGVVPDIAFVSSAERTRETWARIARGFDKRVPTAFRDDLYHAEPDAMINALRGASGGTVMMVGHNPGAAFFARALLAQPPADARFDRYPTGATAVMEFEIDEWPALTWGTGVLTGLVFARDLV</sequence>
<dbReference type="Pfam" id="PF00300">
    <property type="entry name" value="His_Phos_1"/>
    <property type="match status" value="1"/>
</dbReference>